<feature type="region of interest" description="Disordered" evidence="1">
    <location>
        <begin position="1"/>
        <end position="80"/>
    </location>
</feature>
<feature type="compositionally biased region" description="Basic and acidic residues" evidence="1">
    <location>
        <begin position="57"/>
        <end position="69"/>
    </location>
</feature>
<accession>A0A8H3ZB73</accession>
<feature type="compositionally biased region" description="Polar residues" evidence="1">
    <location>
        <begin position="34"/>
        <end position="45"/>
    </location>
</feature>
<evidence type="ECO:0000313" key="2">
    <source>
        <dbReference type="EMBL" id="KAE9962328.1"/>
    </source>
</evidence>
<evidence type="ECO:0000313" key="3">
    <source>
        <dbReference type="EMBL" id="KAE9966536.1"/>
    </source>
</evidence>
<evidence type="ECO:0000313" key="6">
    <source>
        <dbReference type="Proteomes" id="UP000490939"/>
    </source>
</evidence>
<dbReference type="Proteomes" id="UP000490939">
    <property type="component" value="Unassembled WGS sequence"/>
</dbReference>
<reference evidence="4 6" key="1">
    <citation type="submission" date="2019-07" db="EMBL/GenBank/DDBJ databases">
        <title>Venturia inaequalis Genome Resource.</title>
        <authorList>
            <person name="Lichtner F.J."/>
        </authorList>
    </citation>
    <scope>NUCLEOTIDE SEQUENCE [LARGE SCALE GENOMIC DNA]</scope>
    <source>
        <strain evidence="3 5">120213</strain>
        <strain evidence="2">Bline_iso_100314</strain>
        <strain evidence="4 6">DMI_063113</strain>
    </source>
</reference>
<dbReference type="OrthoDB" id="4331333at2759"/>
<keyword evidence="6" id="KW-1185">Reference proteome</keyword>
<dbReference type="Proteomes" id="UP000447873">
    <property type="component" value="Unassembled WGS sequence"/>
</dbReference>
<name>A0A8H3ZB73_VENIN</name>
<dbReference type="EMBL" id="WNWQ01001089">
    <property type="protein sequence ID" value="KAE9962328.1"/>
    <property type="molecule type" value="Genomic_DNA"/>
</dbReference>
<evidence type="ECO:0000313" key="4">
    <source>
        <dbReference type="EMBL" id="KAE9989873.1"/>
    </source>
</evidence>
<evidence type="ECO:0000256" key="1">
    <source>
        <dbReference type="SAM" id="MobiDB-lite"/>
    </source>
</evidence>
<gene>
    <name evidence="2" type="ORF">BLS_000470</name>
    <name evidence="4" type="ORF">EG327_002143</name>
    <name evidence="3" type="ORF">EG328_008864</name>
</gene>
<organism evidence="4 6">
    <name type="scientific">Venturia inaequalis</name>
    <name type="common">Apple scab fungus</name>
    <dbReference type="NCBI Taxonomy" id="5025"/>
    <lineage>
        <taxon>Eukaryota</taxon>
        <taxon>Fungi</taxon>
        <taxon>Dikarya</taxon>
        <taxon>Ascomycota</taxon>
        <taxon>Pezizomycotina</taxon>
        <taxon>Dothideomycetes</taxon>
        <taxon>Pleosporomycetidae</taxon>
        <taxon>Venturiales</taxon>
        <taxon>Venturiaceae</taxon>
        <taxon>Venturia</taxon>
    </lineage>
</organism>
<protein>
    <submittedName>
        <fullName evidence="4">Uncharacterized protein</fullName>
    </submittedName>
</protein>
<dbReference type="AlphaFoldDB" id="A0A8H3ZB73"/>
<comment type="caution">
    <text evidence="4">The sequence shown here is derived from an EMBL/GenBank/DDBJ whole genome shotgun (WGS) entry which is preliminary data.</text>
</comment>
<evidence type="ECO:0000313" key="5">
    <source>
        <dbReference type="Proteomes" id="UP000447873"/>
    </source>
</evidence>
<dbReference type="EMBL" id="WNWS01000510">
    <property type="protein sequence ID" value="KAE9966536.1"/>
    <property type="molecule type" value="Genomic_DNA"/>
</dbReference>
<proteinExistence type="predicted"/>
<dbReference type="Proteomes" id="UP000433883">
    <property type="component" value="Unassembled WGS sequence"/>
</dbReference>
<dbReference type="EMBL" id="WNWR01000164">
    <property type="protein sequence ID" value="KAE9989873.1"/>
    <property type="molecule type" value="Genomic_DNA"/>
</dbReference>
<sequence length="80" mass="8029">MALNAASHNPMGEPTGNVSGPPPKLDDSAKADLLNSSKEQQTADASTKGGDASVPPEVKEAAKGDKTEAQVEGGQSLNPS</sequence>